<comment type="caution">
    <text evidence="1">The sequence shown here is derived from an EMBL/GenBank/DDBJ whole genome shotgun (WGS) entry which is preliminary data.</text>
</comment>
<gene>
    <name evidence="1" type="ORF">S01H4_51812</name>
</gene>
<name>X1CIC8_9ZZZZ</name>
<reference evidence="1" key="1">
    <citation type="journal article" date="2014" name="Front. Microbiol.">
        <title>High frequency of phylogenetically diverse reductive dehalogenase-homologous genes in deep subseafloor sedimentary metagenomes.</title>
        <authorList>
            <person name="Kawai M."/>
            <person name="Futagami T."/>
            <person name="Toyoda A."/>
            <person name="Takaki Y."/>
            <person name="Nishi S."/>
            <person name="Hori S."/>
            <person name="Arai W."/>
            <person name="Tsubouchi T."/>
            <person name="Morono Y."/>
            <person name="Uchiyama I."/>
            <person name="Ito T."/>
            <person name="Fujiyama A."/>
            <person name="Inagaki F."/>
            <person name="Takami H."/>
        </authorList>
    </citation>
    <scope>NUCLEOTIDE SEQUENCE</scope>
    <source>
        <strain evidence="1">Expedition CK06-06</strain>
    </source>
</reference>
<evidence type="ECO:0000313" key="1">
    <source>
        <dbReference type="EMBL" id="GAH08076.1"/>
    </source>
</evidence>
<feature type="non-terminal residue" evidence="1">
    <location>
        <position position="1"/>
    </location>
</feature>
<dbReference type="EMBL" id="BART01029548">
    <property type="protein sequence ID" value="GAH08076.1"/>
    <property type="molecule type" value="Genomic_DNA"/>
</dbReference>
<protein>
    <submittedName>
        <fullName evidence="1">Uncharacterized protein</fullName>
    </submittedName>
</protein>
<accession>X1CIC8</accession>
<sequence length="44" mass="5303">VKAPSSIKVYEITNHTRTNLELIQLFTDKSYKILKYNNHYLIEY</sequence>
<dbReference type="AlphaFoldDB" id="X1CIC8"/>
<proteinExistence type="predicted"/>
<organism evidence="1">
    <name type="scientific">marine sediment metagenome</name>
    <dbReference type="NCBI Taxonomy" id="412755"/>
    <lineage>
        <taxon>unclassified sequences</taxon>
        <taxon>metagenomes</taxon>
        <taxon>ecological metagenomes</taxon>
    </lineage>
</organism>